<evidence type="ECO:0000313" key="1">
    <source>
        <dbReference type="EMBL" id="GAH88796.1"/>
    </source>
</evidence>
<accession>X1J268</accession>
<protein>
    <submittedName>
        <fullName evidence="1">Uncharacterized protein</fullName>
    </submittedName>
</protein>
<feature type="non-terminal residue" evidence="1">
    <location>
        <position position="1"/>
    </location>
</feature>
<organism evidence="1">
    <name type="scientific">marine sediment metagenome</name>
    <dbReference type="NCBI Taxonomy" id="412755"/>
    <lineage>
        <taxon>unclassified sequences</taxon>
        <taxon>metagenomes</taxon>
        <taxon>ecological metagenomes</taxon>
    </lineage>
</organism>
<dbReference type="AlphaFoldDB" id="X1J268"/>
<gene>
    <name evidence="1" type="ORF">S03H2_62195</name>
</gene>
<name>X1J268_9ZZZZ</name>
<proteinExistence type="predicted"/>
<dbReference type="EMBL" id="BARU01040205">
    <property type="protein sequence ID" value="GAH88796.1"/>
    <property type="molecule type" value="Genomic_DNA"/>
</dbReference>
<sequence>QNYIKIRKKTSKFHIVKLNERDNPDFKLFREIVEKFWTTPENDKNKAKIWSGLK</sequence>
<reference evidence="1" key="1">
    <citation type="journal article" date="2014" name="Front. Microbiol.">
        <title>High frequency of phylogenetically diverse reductive dehalogenase-homologous genes in deep subseafloor sedimentary metagenomes.</title>
        <authorList>
            <person name="Kawai M."/>
            <person name="Futagami T."/>
            <person name="Toyoda A."/>
            <person name="Takaki Y."/>
            <person name="Nishi S."/>
            <person name="Hori S."/>
            <person name="Arai W."/>
            <person name="Tsubouchi T."/>
            <person name="Morono Y."/>
            <person name="Uchiyama I."/>
            <person name="Ito T."/>
            <person name="Fujiyama A."/>
            <person name="Inagaki F."/>
            <person name="Takami H."/>
        </authorList>
    </citation>
    <scope>NUCLEOTIDE SEQUENCE</scope>
    <source>
        <strain evidence="1">Expedition CK06-06</strain>
    </source>
</reference>
<comment type="caution">
    <text evidence="1">The sequence shown here is derived from an EMBL/GenBank/DDBJ whole genome shotgun (WGS) entry which is preliminary data.</text>
</comment>